<dbReference type="Gene3D" id="3.30.559.30">
    <property type="entry name" value="Nonribosomal peptide synthetase, condensation domain"/>
    <property type="match status" value="1"/>
</dbReference>
<dbReference type="PANTHER" id="PTHR45527">
    <property type="entry name" value="NONRIBOSOMAL PEPTIDE SYNTHETASE"/>
    <property type="match status" value="1"/>
</dbReference>
<dbReference type="GO" id="GO:0008610">
    <property type="term" value="P:lipid biosynthetic process"/>
    <property type="evidence" value="ECO:0007669"/>
    <property type="project" value="UniProtKB-ARBA"/>
</dbReference>
<organism evidence="2 3">
    <name type="scientific">Proteiniclasticum ruminis</name>
    <dbReference type="NCBI Taxonomy" id="398199"/>
    <lineage>
        <taxon>Bacteria</taxon>
        <taxon>Bacillati</taxon>
        <taxon>Bacillota</taxon>
        <taxon>Clostridia</taxon>
        <taxon>Eubacteriales</taxon>
        <taxon>Clostridiaceae</taxon>
        <taxon>Proteiniclasticum</taxon>
    </lineage>
</organism>
<dbReference type="Proteomes" id="UP000183255">
    <property type="component" value="Unassembled WGS sequence"/>
</dbReference>
<protein>
    <submittedName>
        <fullName evidence="2">Condensation domain-containing protein</fullName>
    </submittedName>
</protein>
<dbReference type="Pfam" id="PF00668">
    <property type="entry name" value="Condensation"/>
    <property type="match status" value="1"/>
</dbReference>
<dbReference type="EMBL" id="FNDZ01000004">
    <property type="protein sequence ID" value="SDI83425.1"/>
    <property type="molecule type" value="Genomic_DNA"/>
</dbReference>
<dbReference type="SUPFAM" id="SSF52777">
    <property type="entry name" value="CoA-dependent acyltransferases"/>
    <property type="match status" value="2"/>
</dbReference>
<dbReference type="InterPro" id="IPR001242">
    <property type="entry name" value="Condensation_dom"/>
</dbReference>
<evidence type="ECO:0000259" key="1">
    <source>
        <dbReference type="Pfam" id="PF00668"/>
    </source>
</evidence>
<sequence length="457" mass="53465">MDERIYYPLTPSQLSIFLSRKYAIHKSVVNVPTSIILKEALDPDILEESLKEAIGRWDSFGIRIMKDKEQAKQYFSAPSVESIERLDFQRKSRQDMERTFLKLASKKLEIYDAPMARFYVVTTPEGYGGVFSVISHLIMDSWAISMFYKDLFQIYYAHKDGKPYPKAVKPYEDVLKKEIAYRQTEQYQKALAYWKNEFSREEPIFTHVNGREILEKFRKKKGDDSIRYAGAFYLRSTAGHDLYWVYKEDIDVMTEFIKEYGFPSLQVLFQMGLRTYLAYINDYESDVSFYNIVARRGTLEEKLTGGTRVHFMHFRTIMDPDITFLEGLHMLLDKQNELYRHADFSPMEMFEVEHALTKVSPGVSYRSAALTFQPVPMKIEGVPEIESRWYSNGAVSQPLYLTVMDGDGTGGLKVYYEYMSNTISKEKIADLHRYMTYVMVEGAKNPNIRLRDLYEAY</sequence>
<dbReference type="GO" id="GO:0005737">
    <property type="term" value="C:cytoplasm"/>
    <property type="evidence" value="ECO:0007669"/>
    <property type="project" value="TreeGrafter"/>
</dbReference>
<reference evidence="2 3" key="1">
    <citation type="submission" date="2016-10" db="EMBL/GenBank/DDBJ databases">
        <authorList>
            <person name="de Groot N.N."/>
        </authorList>
    </citation>
    <scope>NUCLEOTIDE SEQUENCE [LARGE SCALE GENOMIC DNA]</scope>
    <source>
        <strain evidence="2 3">CGMCC 1.5058</strain>
    </source>
</reference>
<dbReference type="GO" id="GO:0043041">
    <property type="term" value="P:amino acid activation for nonribosomal peptide biosynthetic process"/>
    <property type="evidence" value="ECO:0007669"/>
    <property type="project" value="TreeGrafter"/>
</dbReference>
<feature type="domain" description="Condensation" evidence="1">
    <location>
        <begin position="7"/>
        <end position="452"/>
    </location>
</feature>
<dbReference type="Gene3D" id="3.30.559.10">
    <property type="entry name" value="Chloramphenicol acetyltransferase-like domain"/>
    <property type="match status" value="1"/>
</dbReference>
<dbReference type="RefSeq" id="WP_031575638.1">
    <property type="nucleotide sequence ID" value="NZ_FNDZ01000004.1"/>
</dbReference>
<evidence type="ECO:0000313" key="2">
    <source>
        <dbReference type="EMBL" id="SDI83425.1"/>
    </source>
</evidence>
<name>A0A1G8NTD0_9CLOT</name>
<proteinExistence type="predicted"/>
<evidence type="ECO:0000313" key="3">
    <source>
        <dbReference type="Proteomes" id="UP000183255"/>
    </source>
</evidence>
<dbReference type="GO" id="GO:0003824">
    <property type="term" value="F:catalytic activity"/>
    <property type="evidence" value="ECO:0007669"/>
    <property type="project" value="InterPro"/>
</dbReference>
<dbReference type="AlphaFoldDB" id="A0A1G8NTD0"/>
<gene>
    <name evidence="2" type="ORF">SAMN05421804_104298</name>
</gene>
<dbReference type="GO" id="GO:0031177">
    <property type="term" value="F:phosphopantetheine binding"/>
    <property type="evidence" value="ECO:0007669"/>
    <property type="project" value="TreeGrafter"/>
</dbReference>
<dbReference type="GO" id="GO:0044550">
    <property type="term" value="P:secondary metabolite biosynthetic process"/>
    <property type="evidence" value="ECO:0007669"/>
    <property type="project" value="TreeGrafter"/>
</dbReference>
<accession>A0A1G8NTD0</accession>
<dbReference type="PANTHER" id="PTHR45527:SF1">
    <property type="entry name" value="FATTY ACID SYNTHASE"/>
    <property type="match status" value="1"/>
</dbReference>
<dbReference type="InterPro" id="IPR023213">
    <property type="entry name" value="CAT-like_dom_sf"/>
</dbReference>